<dbReference type="STRING" id="984485.A0A1E4RSQ0"/>
<organism evidence="2 3">
    <name type="scientific">Hyphopichia burtonii NRRL Y-1933</name>
    <dbReference type="NCBI Taxonomy" id="984485"/>
    <lineage>
        <taxon>Eukaryota</taxon>
        <taxon>Fungi</taxon>
        <taxon>Dikarya</taxon>
        <taxon>Ascomycota</taxon>
        <taxon>Saccharomycotina</taxon>
        <taxon>Pichiomycetes</taxon>
        <taxon>Debaryomycetaceae</taxon>
        <taxon>Hyphopichia</taxon>
    </lineage>
</organism>
<dbReference type="PROSITE" id="PS50904">
    <property type="entry name" value="PRELI_MSF1"/>
    <property type="match status" value="1"/>
</dbReference>
<keyword evidence="3" id="KW-1185">Reference proteome</keyword>
<feature type="domain" description="PRELI/MSF1" evidence="1">
    <location>
        <begin position="2"/>
        <end position="169"/>
    </location>
</feature>
<dbReference type="RefSeq" id="XP_020079325.1">
    <property type="nucleotide sequence ID" value="XM_020222089.1"/>
</dbReference>
<proteinExistence type="predicted"/>
<dbReference type="Proteomes" id="UP000095085">
    <property type="component" value="Unassembled WGS sequence"/>
</dbReference>
<dbReference type="InterPro" id="IPR006797">
    <property type="entry name" value="PRELI/MSF1_dom"/>
</dbReference>
<dbReference type="PANTHER" id="PTHR11158">
    <property type="entry name" value="MSF1/PX19 RELATED"/>
    <property type="match status" value="1"/>
</dbReference>
<reference evidence="3" key="1">
    <citation type="submission" date="2016-05" db="EMBL/GenBank/DDBJ databases">
        <title>Comparative genomics of biotechnologically important yeasts.</title>
        <authorList>
            <consortium name="DOE Joint Genome Institute"/>
            <person name="Riley R."/>
            <person name="Haridas S."/>
            <person name="Wolfe K.H."/>
            <person name="Lopes M.R."/>
            <person name="Hittinger C.T."/>
            <person name="Goker M."/>
            <person name="Salamov A."/>
            <person name="Wisecaver J."/>
            <person name="Long T.M."/>
            <person name="Aerts A.L."/>
            <person name="Barry K."/>
            <person name="Choi C."/>
            <person name="Clum A."/>
            <person name="Coughlan A.Y."/>
            <person name="Deshpande S."/>
            <person name="Douglass A.P."/>
            <person name="Hanson S.J."/>
            <person name="Klenk H.-P."/>
            <person name="Labutti K."/>
            <person name="Lapidus A."/>
            <person name="Lindquist E."/>
            <person name="Lipzen A."/>
            <person name="Meier-Kolthoff J.P."/>
            <person name="Ohm R.A."/>
            <person name="Otillar R.P."/>
            <person name="Pangilinan J."/>
            <person name="Peng Y."/>
            <person name="Rokas A."/>
            <person name="Rosa C.A."/>
            <person name="Scheuner C."/>
            <person name="Sibirny A.A."/>
            <person name="Slot J.C."/>
            <person name="Stielow J.B."/>
            <person name="Sun H."/>
            <person name="Kurtzman C.P."/>
            <person name="Blackwell M."/>
            <person name="Grigoriev I.V."/>
            <person name="Jeffries T.W."/>
        </authorList>
    </citation>
    <scope>NUCLEOTIDE SEQUENCE [LARGE SCALE GENOMIC DNA]</scope>
    <source>
        <strain evidence="3">NRRL Y-1933</strain>
    </source>
</reference>
<evidence type="ECO:0000313" key="2">
    <source>
        <dbReference type="EMBL" id="ODV70258.1"/>
    </source>
</evidence>
<dbReference type="OrthoDB" id="341300at2759"/>
<dbReference type="GO" id="GO:0005758">
    <property type="term" value="C:mitochondrial intermembrane space"/>
    <property type="evidence" value="ECO:0007669"/>
    <property type="project" value="InterPro"/>
</dbReference>
<gene>
    <name evidence="2" type="ORF">HYPBUDRAFT_155181</name>
</gene>
<dbReference type="AlphaFoldDB" id="A0A1E4RSQ0"/>
<name>A0A1E4RSQ0_9ASCO</name>
<accession>A0A1E4RSQ0</accession>
<dbReference type="EMBL" id="KV454538">
    <property type="protein sequence ID" value="ODV70258.1"/>
    <property type="molecule type" value="Genomic_DNA"/>
</dbReference>
<dbReference type="InterPro" id="IPR037365">
    <property type="entry name" value="Slowmo/Ups"/>
</dbReference>
<evidence type="ECO:0000259" key="1">
    <source>
        <dbReference type="PROSITE" id="PS50904"/>
    </source>
</evidence>
<protein>
    <submittedName>
        <fullName evidence="2">MSF1-domain-containing protein</fullName>
    </submittedName>
</protein>
<sequence length="170" mass="19778">MVLLLSNSYTYDHDFNTASLAYLNRYPNPYAKHVLSSDTLECYIDDQGNLRTTRFVIKTGRLPGFIKPFLGDRLNSCIIEKLIINPNKKTMVCYSANIDHRKFIKIEELLNYSTIKGSTFVDSNVKFSSNFIGFKQKIEEWSHSKFLQNMKNSRQGLGYVMNQFKDKSYQ</sequence>
<dbReference type="Pfam" id="PF04707">
    <property type="entry name" value="PRELI"/>
    <property type="match status" value="1"/>
</dbReference>
<dbReference type="GeneID" id="30996638"/>
<evidence type="ECO:0000313" key="3">
    <source>
        <dbReference type="Proteomes" id="UP000095085"/>
    </source>
</evidence>